<feature type="domain" description="GtrA/DPMS transmembrane" evidence="7">
    <location>
        <begin position="7"/>
        <end position="119"/>
    </location>
</feature>
<evidence type="ECO:0000256" key="1">
    <source>
        <dbReference type="ARBA" id="ARBA00004141"/>
    </source>
</evidence>
<evidence type="ECO:0000313" key="8">
    <source>
        <dbReference type="EMBL" id="AUW95593.1"/>
    </source>
</evidence>
<keyword evidence="3 6" id="KW-0812">Transmembrane</keyword>
<reference evidence="8 9" key="1">
    <citation type="journal article" date="2019" name="Sci. Rep.">
        <title>Sulfobacillus thermotolerans: new insights into resistance and metabolic capacities of acidophilic chemolithotrophs.</title>
        <authorList>
            <person name="Panyushkina A.E."/>
            <person name="Babenko V.V."/>
            <person name="Nikitina A.S."/>
            <person name="Selezneva O.V."/>
            <person name="Tsaplina I.A."/>
            <person name="Letarova M.A."/>
            <person name="Kostryukova E.S."/>
            <person name="Letarov A.V."/>
        </authorList>
    </citation>
    <scope>NUCLEOTIDE SEQUENCE [LARGE SCALE GENOMIC DNA]</scope>
    <source>
        <strain evidence="8 9">Kr1</strain>
    </source>
</reference>
<dbReference type="InterPro" id="IPR051401">
    <property type="entry name" value="GtrA_CellWall_Glycosyl"/>
</dbReference>
<accession>A0ABN5H4I6</accession>
<feature type="transmembrane region" description="Helical" evidence="6">
    <location>
        <begin position="36"/>
        <end position="58"/>
    </location>
</feature>
<organism evidence="8 9">
    <name type="scientific">Sulfobacillus thermotolerans</name>
    <dbReference type="NCBI Taxonomy" id="338644"/>
    <lineage>
        <taxon>Bacteria</taxon>
        <taxon>Bacillati</taxon>
        <taxon>Bacillota</taxon>
        <taxon>Clostridia</taxon>
        <taxon>Eubacteriales</taxon>
        <taxon>Clostridiales Family XVII. Incertae Sedis</taxon>
        <taxon>Sulfobacillus</taxon>
    </lineage>
</organism>
<gene>
    <name evidence="8" type="ORF">BXT84_13155</name>
</gene>
<dbReference type="PANTHER" id="PTHR38459:SF1">
    <property type="entry name" value="PROPHAGE BACTOPRENOL-LINKED GLUCOSE TRANSLOCASE HOMOLOG"/>
    <property type="match status" value="1"/>
</dbReference>
<feature type="transmembrane region" description="Helical" evidence="6">
    <location>
        <begin position="70"/>
        <end position="89"/>
    </location>
</feature>
<evidence type="ECO:0000256" key="4">
    <source>
        <dbReference type="ARBA" id="ARBA00022989"/>
    </source>
</evidence>
<sequence>MIERFIRYGIIGASGVGVNLGVLAALHHLWPHQATVTYVLAVEASIITNYVLNAWFTFKASVHLHGFLRYNLVSAGGLVVQTAIYRVVLGQGINYIIADLIAIPFGTVIGFVLSNVWVFRTREALSSHDSIERPVTESASSAFRRSRGDR</sequence>
<evidence type="ECO:0000256" key="5">
    <source>
        <dbReference type="ARBA" id="ARBA00023136"/>
    </source>
</evidence>
<evidence type="ECO:0000256" key="6">
    <source>
        <dbReference type="SAM" id="Phobius"/>
    </source>
</evidence>
<feature type="transmembrane region" description="Helical" evidence="6">
    <location>
        <begin position="95"/>
        <end position="118"/>
    </location>
</feature>
<comment type="subcellular location">
    <subcellularLocation>
        <location evidence="1">Membrane</location>
        <topology evidence="1">Multi-pass membrane protein</topology>
    </subcellularLocation>
</comment>
<dbReference type="EMBL" id="CP019454">
    <property type="protein sequence ID" value="AUW95593.1"/>
    <property type="molecule type" value="Genomic_DNA"/>
</dbReference>
<comment type="similarity">
    <text evidence="2">Belongs to the GtrA family.</text>
</comment>
<dbReference type="PANTHER" id="PTHR38459">
    <property type="entry name" value="PROPHAGE BACTOPRENOL-LINKED GLUCOSE TRANSLOCASE HOMOLOG"/>
    <property type="match status" value="1"/>
</dbReference>
<name>A0ABN5H4I6_9FIRM</name>
<dbReference type="Pfam" id="PF04138">
    <property type="entry name" value="GtrA_DPMS_TM"/>
    <property type="match status" value="1"/>
</dbReference>
<keyword evidence="5 6" id="KW-0472">Membrane</keyword>
<proteinExistence type="inferred from homology"/>
<evidence type="ECO:0000259" key="7">
    <source>
        <dbReference type="Pfam" id="PF04138"/>
    </source>
</evidence>
<dbReference type="InterPro" id="IPR007267">
    <property type="entry name" value="GtrA_DPMS_TM"/>
</dbReference>
<evidence type="ECO:0000256" key="2">
    <source>
        <dbReference type="ARBA" id="ARBA00009399"/>
    </source>
</evidence>
<keyword evidence="4 6" id="KW-1133">Transmembrane helix</keyword>
<keyword evidence="9" id="KW-1185">Reference proteome</keyword>
<dbReference type="Proteomes" id="UP000325292">
    <property type="component" value="Chromosome"/>
</dbReference>
<evidence type="ECO:0000313" key="9">
    <source>
        <dbReference type="Proteomes" id="UP000325292"/>
    </source>
</evidence>
<protein>
    <recommendedName>
        <fullName evidence="7">GtrA/DPMS transmembrane domain-containing protein</fullName>
    </recommendedName>
</protein>
<evidence type="ECO:0000256" key="3">
    <source>
        <dbReference type="ARBA" id="ARBA00022692"/>
    </source>
</evidence>
<feature type="transmembrane region" description="Helical" evidence="6">
    <location>
        <begin position="7"/>
        <end position="30"/>
    </location>
</feature>